<proteinExistence type="predicted"/>
<keyword evidence="2" id="KW-0413">Isomerase</keyword>
<protein>
    <submittedName>
        <fullName evidence="2">Sugar phosphate isomerase/epimerase</fullName>
    </submittedName>
</protein>
<keyword evidence="3" id="KW-1185">Reference proteome</keyword>
<dbReference type="InterPro" id="IPR036237">
    <property type="entry name" value="Xyl_isomerase-like_sf"/>
</dbReference>
<dbReference type="InterPro" id="IPR050312">
    <property type="entry name" value="IolE/XylAMocC-like"/>
</dbReference>
<evidence type="ECO:0000313" key="2">
    <source>
        <dbReference type="EMBL" id="NIJ08741.1"/>
    </source>
</evidence>
<dbReference type="PANTHER" id="PTHR12110">
    <property type="entry name" value="HYDROXYPYRUVATE ISOMERASE"/>
    <property type="match status" value="1"/>
</dbReference>
<dbReference type="Gene3D" id="3.20.20.150">
    <property type="entry name" value="Divalent-metal-dependent TIM barrel enzymes"/>
    <property type="match status" value="1"/>
</dbReference>
<dbReference type="GO" id="GO:0016853">
    <property type="term" value="F:isomerase activity"/>
    <property type="evidence" value="ECO:0007669"/>
    <property type="project" value="UniProtKB-KW"/>
</dbReference>
<reference evidence="2 3" key="1">
    <citation type="submission" date="2020-03" db="EMBL/GenBank/DDBJ databases">
        <title>Genomic Encyclopedia of Type Strains, Phase III (KMG-III): the genomes of soil and plant-associated and newly described type strains.</title>
        <authorList>
            <person name="Whitman W."/>
        </authorList>
    </citation>
    <scope>NUCLEOTIDE SEQUENCE [LARGE SCALE GENOMIC DNA]</scope>
    <source>
        <strain evidence="2 3">CECT 8804</strain>
    </source>
</reference>
<gene>
    <name evidence="2" type="ORF">FHS31_002365</name>
</gene>
<dbReference type="InterPro" id="IPR013022">
    <property type="entry name" value="Xyl_isomerase-like_TIM-brl"/>
</dbReference>
<sequence>MTAGNLTLLNAEYFPLTTGVCLEDYRPGLSRAAGLGARQATTHVQIEDAAAQRDAFKAFSDLCAEYGLLLALEFTSTAKIKSLKDALHLIETAGEGNAVLTLDLLHAARTGVTVEQIAAIDGSLLGTVQICDGPAHMAPDQLRVESLTNRLPPGSGDLPLVAMLRSVPKGTPIEVEVPQHPAMKSNVSAHERIRQAIRGAKSVLERSLISPIGEGFAPS</sequence>
<name>A0ABX0TYM6_9SPHN</name>
<evidence type="ECO:0000259" key="1">
    <source>
        <dbReference type="Pfam" id="PF01261"/>
    </source>
</evidence>
<comment type="caution">
    <text evidence="2">The sequence shown here is derived from an EMBL/GenBank/DDBJ whole genome shotgun (WGS) entry which is preliminary data.</text>
</comment>
<dbReference type="SUPFAM" id="SSF51658">
    <property type="entry name" value="Xylose isomerase-like"/>
    <property type="match status" value="1"/>
</dbReference>
<dbReference type="Proteomes" id="UP000727456">
    <property type="component" value="Unassembled WGS sequence"/>
</dbReference>
<organism evidence="2 3">
    <name type="scientific">Sphingomonas vulcanisoli</name>
    <dbReference type="NCBI Taxonomy" id="1658060"/>
    <lineage>
        <taxon>Bacteria</taxon>
        <taxon>Pseudomonadati</taxon>
        <taxon>Pseudomonadota</taxon>
        <taxon>Alphaproteobacteria</taxon>
        <taxon>Sphingomonadales</taxon>
        <taxon>Sphingomonadaceae</taxon>
        <taxon>Sphingomonas</taxon>
    </lineage>
</organism>
<evidence type="ECO:0000313" key="3">
    <source>
        <dbReference type="Proteomes" id="UP000727456"/>
    </source>
</evidence>
<dbReference type="Pfam" id="PF01261">
    <property type="entry name" value="AP_endonuc_2"/>
    <property type="match status" value="1"/>
</dbReference>
<dbReference type="PANTHER" id="PTHR12110:SF48">
    <property type="entry name" value="BLL3656 PROTEIN"/>
    <property type="match status" value="1"/>
</dbReference>
<dbReference type="EMBL" id="JAAOZC010000006">
    <property type="protein sequence ID" value="NIJ08741.1"/>
    <property type="molecule type" value="Genomic_DNA"/>
</dbReference>
<feature type="domain" description="Xylose isomerase-like TIM barrel" evidence="1">
    <location>
        <begin position="50"/>
        <end position="198"/>
    </location>
</feature>
<accession>A0ABX0TYM6</accession>